<evidence type="ECO:0000313" key="3">
    <source>
        <dbReference type="EMBL" id="MCQ4083104.1"/>
    </source>
</evidence>
<keyword evidence="2" id="KW-1133">Transmembrane helix</keyword>
<evidence type="ECO:0000313" key="4">
    <source>
        <dbReference type="Proteomes" id="UP001057702"/>
    </source>
</evidence>
<dbReference type="CDD" id="cd05829">
    <property type="entry name" value="Sortase_F"/>
    <property type="match status" value="1"/>
</dbReference>
<keyword evidence="4" id="KW-1185">Reference proteome</keyword>
<dbReference type="SUPFAM" id="SSF63817">
    <property type="entry name" value="Sortase"/>
    <property type="match status" value="1"/>
</dbReference>
<evidence type="ECO:0000256" key="1">
    <source>
        <dbReference type="ARBA" id="ARBA00022801"/>
    </source>
</evidence>
<keyword evidence="2" id="KW-0812">Transmembrane</keyword>
<organism evidence="3 4">
    <name type="scientific">Streptomyces humicola</name>
    <dbReference type="NCBI Taxonomy" id="2953240"/>
    <lineage>
        <taxon>Bacteria</taxon>
        <taxon>Bacillati</taxon>
        <taxon>Actinomycetota</taxon>
        <taxon>Actinomycetes</taxon>
        <taxon>Kitasatosporales</taxon>
        <taxon>Streptomycetaceae</taxon>
        <taxon>Streptomyces</taxon>
    </lineage>
</organism>
<dbReference type="NCBIfam" id="NF033748">
    <property type="entry name" value="class_F_sortase"/>
    <property type="match status" value="1"/>
</dbReference>
<keyword evidence="2" id="KW-0472">Membrane</keyword>
<proteinExistence type="predicted"/>
<keyword evidence="1" id="KW-0378">Hydrolase</keyword>
<gene>
    <name evidence="3" type="ORF">NGB36_21460</name>
</gene>
<name>A0ABT1PZL5_9ACTN</name>
<evidence type="ECO:0000256" key="2">
    <source>
        <dbReference type="SAM" id="Phobius"/>
    </source>
</evidence>
<dbReference type="InterPro" id="IPR005754">
    <property type="entry name" value="Sortase"/>
</dbReference>
<sequence>MDMLRPKRSWYGQFAVPGAIAAAAAAGIFLIHDGMETSGPPQPAGAAAVNPADTAAAPGAHAPAAASLPFSTPVRIRIPAIGVYARIMKVGLAEGGWVGVPPPDDTGLTGWYSGSAAPGETGTAVIDGHVDTMRGPSVFYELGALHKGDRIDVTRADGRTAVFTVYGINVFPQDDFPARRVYGGTGRAELRVITCGGVFTRRTGYQGNVVVFARLTRTR</sequence>
<comment type="caution">
    <text evidence="3">The sequence shown here is derived from an EMBL/GenBank/DDBJ whole genome shotgun (WGS) entry which is preliminary data.</text>
</comment>
<feature type="transmembrane region" description="Helical" evidence="2">
    <location>
        <begin position="12"/>
        <end position="31"/>
    </location>
</feature>
<dbReference type="Gene3D" id="2.40.260.10">
    <property type="entry name" value="Sortase"/>
    <property type="match status" value="1"/>
</dbReference>
<dbReference type="InterPro" id="IPR042001">
    <property type="entry name" value="Sortase_F"/>
</dbReference>
<dbReference type="RefSeq" id="WP_255922017.1">
    <property type="nucleotide sequence ID" value="NZ_JANFNG010000018.1"/>
</dbReference>
<protein>
    <submittedName>
        <fullName evidence="3">Class F sortase</fullName>
    </submittedName>
</protein>
<accession>A0ABT1PZL5</accession>
<dbReference type="Proteomes" id="UP001057702">
    <property type="component" value="Unassembled WGS sequence"/>
</dbReference>
<dbReference type="InterPro" id="IPR023365">
    <property type="entry name" value="Sortase_dom-sf"/>
</dbReference>
<dbReference type="EMBL" id="JANFNG010000018">
    <property type="protein sequence ID" value="MCQ4083104.1"/>
    <property type="molecule type" value="Genomic_DNA"/>
</dbReference>
<reference evidence="3" key="1">
    <citation type="submission" date="2022-06" db="EMBL/GenBank/DDBJ databases">
        <title>Draft genome sequence of Streptomyces sp. RB6PN25 isolated from peat swamp forest in Thailand.</title>
        <authorList>
            <person name="Duangmal K."/>
            <person name="Klaysubun C."/>
        </authorList>
    </citation>
    <scope>NUCLEOTIDE SEQUENCE</scope>
    <source>
        <strain evidence="3">RB6PN25</strain>
    </source>
</reference>
<dbReference type="Pfam" id="PF04203">
    <property type="entry name" value="Sortase"/>
    <property type="match status" value="1"/>
</dbReference>